<reference evidence="2" key="1">
    <citation type="submission" date="2021-01" db="EMBL/GenBank/DDBJ databases">
        <title>Whole genome shotgun sequence of Actinoplanes rishiriensis NBRC 108556.</title>
        <authorList>
            <person name="Komaki H."/>
            <person name="Tamura T."/>
        </authorList>
    </citation>
    <scope>NUCLEOTIDE SEQUENCE</scope>
    <source>
        <strain evidence="2">NBRC 108556</strain>
    </source>
</reference>
<evidence type="ECO:0000256" key="1">
    <source>
        <dbReference type="SAM" id="MobiDB-lite"/>
    </source>
</evidence>
<dbReference type="Proteomes" id="UP000636960">
    <property type="component" value="Unassembled WGS sequence"/>
</dbReference>
<gene>
    <name evidence="2" type="ORF">Ari01nite_90890</name>
</gene>
<feature type="region of interest" description="Disordered" evidence="1">
    <location>
        <begin position="152"/>
        <end position="180"/>
    </location>
</feature>
<protein>
    <submittedName>
        <fullName evidence="2">Uncharacterized protein</fullName>
    </submittedName>
</protein>
<sequence>MTRRTWHADIPTAAYPNTGDPFDQSDATDPAPGPAGQPTADPGLGDPDDVPIGVFEARRRAELLTSARGQWAIFHRLRKVNINHATMAWRNRYHMPLSPHALAFLFQQADPTTGGVRITAATRTWLAGPESQHPLPLFDRFITVTRQHALVPDPADGDGAATEPNRAAEPGRARLHGARKAPPVWDLRTELADRCDPAMADDAFYAGLGYSTLDTPAGTFDQHCRAANSELDIPGGFCYLSNPSGTEDDLRVLTADRGAANGVGTIAIHTYEALATHPLDSDFPYAPTSIKVLLDQSPYRHVLPQMWHLDQALRHADDLRHQAADGPRTRRRSGPS</sequence>
<feature type="region of interest" description="Disordered" evidence="1">
    <location>
        <begin position="1"/>
        <end position="50"/>
    </location>
</feature>
<dbReference type="AlphaFoldDB" id="A0A919K8F6"/>
<dbReference type="RefSeq" id="WP_203790436.1">
    <property type="nucleotide sequence ID" value="NZ_BOMV01000107.1"/>
</dbReference>
<evidence type="ECO:0000313" key="3">
    <source>
        <dbReference type="Proteomes" id="UP000636960"/>
    </source>
</evidence>
<proteinExistence type="predicted"/>
<dbReference type="EMBL" id="BOMV01000107">
    <property type="protein sequence ID" value="GIF01625.1"/>
    <property type="molecule type" value="Genomic_DNA"/>
</dbReference>
<organism evidence="2 3">
    <name type="scientific">Paractinoplanes rishiriensis</name>
    <dbReference type="NCBI Taxonomy" id="1050105"/>
    <lineage>
        <taxon>Bacteria</taxon>
        <taxon>Bacillati</taxon>
        <taxon>Actinomycetota</taxon>
        <taxon>Actinomycetes</taxon>
        <taxon>Micromonosporales</taxon>
        <taxon>Micromonosporaceae</taxon>
        <taxon>Paractinoplanes</taxon>
    </lineage>
</organism>
<comment type="caution">
    <text evidence="2">The sequence shown here is derived from an EMBL/GenBank/DDBJ whole genome shotgun (WGS) entry which is preliminary data.</text>
</comment>
<evidence type="ECO:0000313" key="2">
    <source>
        <dbReference type="EMBL" id="GIF01625.1"/>
    </source>
</evidence>
<accession>A0A919K8F6</accession>
<keyword evidence="3" id="KW-1185">Reference proteome</keyword>
<name>A0A919K8F6_9ACTN</name>